<evidence type="ECO:0000256" key="2">
    <source>
        <dbReference type="SAM" id="MobiDB-lite"/>
    </source>
</evidence>
<evidence type="ECO:0000313" key="4">
    <source>
        <dbReference type="EMBL" id="WQB69407.1"/>
    </source>
</evidence>
<dbReference type="EC" id="3.1.3.48" evidence="4"/>
<name>A0ABZ0V9D1_9MICO</name>
<dbReference type="InterPro" id="IPR026893">
    <property type="entry name" value="Tyr/Ser_Pase_IphP-type"/>
</dbReference>
<gene>
    <name evidence="4" type="ORF">T9R20_11935</name>
</gene>
<accession>A0ABZ0V9D1</accession>
<dbReference type="InterPro" id="IPR016130">
    <property type="entry name" value="Tyr_Pase_AS"/>
</dbReference>
<evidence type="ECO:0000259" key="3">
    <source>
        <dbReference type="PROSITE" id="PS50056"/>
    </source>
</evidence>
<dbReference type="Pfam" id="PF13350">
    <property type="entry name" value="Y_phosphatase3"/>
    <property type="match status" value="1"/>
</dbReference>
<proteinExistence type="inferred from homology"/>
<evidence type="ECO:0000313" key="5">
    <source>
        <dbReference type="Proteomes" id="UP001324533"/>
    </source>
</evidence>
<dbReference type="PROSITE" id="PS00383">
    <property type="entry name" value="TYR_PHOSPHATASE_1"/>
    <property type="match status" value="1"/>
</dbReference>
<feature type="region of interest" description="Disordered" evidence="2">
    <location>
        <begin position="1"/>
        <end position="26"/>
    </location>
</feature>
<keyword evidence="5" id="KW-1185">Reference proteome</keyword>
<sequence length="255" mass="27135">MTGADPPVPGSVNLRDTGGLPAGRGRTRSGVLFRSGNLAQLHDDGVAALGRLGIRTIVDLRAEDEVAHAPSRVESLAVTTAHVPLFLGSVTSFFTEDMSLSDMYRSLAEESGGQIVAAIRAILDGPPALVHCTVGKDRTGVTVAIALAAVGVDREAVISDYARTEELLPEWRNRDIVARLKERHPEAVHLEELATRSPAPVMRAFLDDLDERYGSAAGFLVAHGLGEDEVRRLREVLVDEPAGASEKDLASSESG</sequence>
<dbReference type="Proteomes" id="UP001324533">
    <property type="component" value="Chromosome"/>
</dbReference>
<organism evidence="4 5">
    <name type="scientific">Microbacterium invictum</name>
    <dbReference type="NCBI Taxonomy" id="515415"/>
    <lineage>
        <taxon>Bacteria</taxon>
        <taxon>Bacillati</taxon>
        <taxon>Actinomycetota</taxon>
        <taxon>Actinomycetes</taxon>
        <taxon>Micrococcales</taxon>
        <taxon>Microbacteriaceae</taxon>
        <taxon>Microbacterium</taxon>
    </lineage>
</organism>
<dbReference type="EMBL" id="CP139779">
    <property type="protein sequence ID" value="WQB69407.1"/>
    <property type="molecule type" value="Genomic_DNA"/>
</dbReference>
<dbReference type="Gene3D" id="3.90.190.10">
    <property type="entry name" value="Protein tyrosine phosphatase superfamily"/>
    <property type="match status" value="1"/>
</dbReference>
<dbReference type="PROSITE" id="PS50056">
    <property type="entry name" value="TYR_PHOSPHATASE_2"/>
    <property type="match status" value="1"/>
</dbReference>
<dbReference type="SUPFAM" id="SSF52799">
    <property type="entry name" value="(Phosphotyrosine protein) phosphatases II"/>
    <property type="match status" value="1"/>
</dbReference>
<dbReference type="RefSeq" id="WP_322409530.1">
    <property type="nucleotide sequence ID" value="NZ_CP139779.1"/>
</dbReference>
<dbReference type="InterPro" id="IPR000387">
    <property type="entry name" value="Tyr_Pase_dom"/>
</dbReference>
<dbReference type="InterPro" id="IPR029021">
    <property type="entry name" value="Prot-tyrosine_phosphatase-like"/>
</dbReference>
<comment type="similarity">
    <text evidence="1">Belongs to the protein-tyrosine phosphatase family.</text>
</comment>
<dbReference type="GO" id="GO:0004725">
    <property type="term" value="F:protein tyrosine phosphatase activity"/>
    <property type="evidence" value="ECO:0007669"/>
    <property type="project" value="UniProtKB-EC"/>
</dbReference>
<dbReference type="PANTHER" id="PTHR31126:SF1">
    <property type="entry name" value="TYROSINE SPECIFIC PROTEIN PHOSPHATASES DOMAIN-CONTAINING PROTEIN"/>
    <property type="match status" value="1"/>
</dbReference>
<reference evidence="4 5" key="1">
    <citation type="submission" date="2023-06" db="EMBL/GenBank/DDBJ databases">
        <title>Rock-solubilizing bacteria, Microbacterium invictum, promotes re-establishment of vegetation in rocky wasteland by accelerating rock bio-weathering and reshaping soil bacterial community.</title>
        <authorList>
            <person name="Liu C."/>
        </authorList>
    </citation>
    <scope>NUCLEOTIDE SEQUENCE [LARGE SCALE GENOMIC DNA]</scope>
    <source>
        <strain evidence="4 5">X-18</strain>
    </source>
</reference>
<dbReference type="PANTHER" id="PTHR31126">
    <property type="entry name" value="TYROSINE-PROTEIN PHOSPHATASE"/>
    <property type="match status" value="1"/>
</dbReference>
<evidence type="ECO:0000256" key="1">
    <source>
        <dbReference type="ARBA" id="ARBA00009580"/>
    </source>
</evidence>
<feature type="domain" description="Tyrosine specific protein phosphatases" evidence="3">
    <location>
        <begin position="113"/>
        <end position="195"/>
    </location>
</feature>
<keyword evidence="4" id="KW-0378">Hydrolase</keyword>
<protein>
    <submittedName>
        <fullName evidence="4">Tyrosine-protein phosphatase</fullName>
        <ecNumber evidence="4">3.1.3.48</ecNumber>
    </submittedName>
</protein>